<dbReference type="KEGG" id="arep:ID810_09790"/>
<keyword evidence="5 6" id="KW-0472">Membrane</keyword>
<evidence type="ECO:0000256" key="2">
    <source>
        <dbReference type="ARBA" id="ARBA00022475"/>
    </source>
</evidence>
<dbReference type="Gene3D" id="1.20.81.30">
    <property type="entry name" value="Type II secretion system (T2SS), domain F"/>
    <property type="match status" value="1"/>
</dbReference>
<accession>A0A7T0LMU0</accession>
<evidence type="ECO:0000313" key="8">
    <source>
        <dbReference type="EMBL" id="QPL06676.1"/>
    </source>
</evidence>
<evidence type="ECO:0000259" key="7">
    <source>
        <dbReference type="Pfam" id="PF00482"/>
    </source>
</evidence>
<dbReference type="InterPro" id="IPR018076">
    <property type="entry name" value="T2SS_GspF_dom"/>
</dbReference>
<dbReference type="PANTHER" id="PTHR35007:SF1">
    <property type="entry name" value="PILUS ASSEMBLY PROTEIN"/>
    <property type="match status" value="1"/>
</dbReference>
<keyword evidence="2" id="KW-1003">Cell membrane</keyword>
<dbReference type="AlphaFoldDB" id="A0A7T0LMU0"/>
<dbReference type="Pfam" id="PF00482">
    <property type="entry name" value="T2SSF"/>
    <property type="match status" value="1"/>
</dbReference>
<evidence type="ECO:0000256" key="3">
    <source>
        <dbReference type="ARBA" id="ARBA00022692"/>
    </source>
</evidence>
<feature type="transmembrane region" description="Helical" evidence="6">
    <location>
        <begin position="6"/>
        <end position="37"/>
    </location>
</feature>
<reference evidence="8 9" key="1">
    <citation type="submission" date="2020-11" db="EMBL/GenBank/DDBJ databases">
        <title>Actinomyces sp. ZJ750.</title>
        <authorList>
            <person name="Zhou J."/>
        </authorList>
    </citation>
    <scope>NUCLEOTIDE SEQUENCE [LARGE SCALE GENOMIC DNA]</scope>
    <source>
        <strain evidence="8 9">ZJ750</strain>
    </source>
</reference>
<keyword evidence="9" id="KW-1185">Reference proteome</keyword>
<dbReference type="GO" id="GO:0005886">
    <property type="term" value="C:plasma membrane"/>
    <property type="evidence" value="ECO:0007669"/>
    <property type="project" value="UniProtKB-SubCell"/>
</dbReference>
<comment type="subcellular location">
    <subcellularLocation>
        <location evidence="1">Cell membrane</location>
        <topology evidence="1">Multi-pass membrane protein</topology>
    </subcellularLocation>
</comment>
<protein>
    <submittedName>
        <fullName evidence="8">Type II secretion system F family protein</fullName>
    </submittedName>
</protein>
<dbReference type="EMBL" id="CP063989">
    <property type="protein sequence ID" value="QPL06676.1"/>
    <property type="molecule type" value="Genomic_DNA"/>
</dbReference>
<sequence length="227" mass="24435">MTLLGVIVVMLVIFVASRALLGYTASIILTLITPAVLQRWLSRRSAKRLEDFIAQLPELTRIIANGNSAGLSMGRCLAMAGREMAEPAGAEMRRVVHRLEVGWSTDQALAELAQRMPSREINILMRTIIIQGRTGGALTDALFDIAQALEQRKELHREVQTVILGSAVSGYAVMLIGGGAVILLNFIEPGLIDQMAGSFMGQVVLVVSGVLFLLGAVLMKIVGKVDV</sequence>
<evidence type="ECO:0000256" key="1">
    <source>
        <dbReference type="ARBA" id="ARBA00004651"/>
    </source>
</evidence>
<dbReference type="Proteomes" id="UP000594637">
    <property type="component" value="Chromosome"/>
</dbReference>
<feature type="domain" description="Type II secretion system protein GspF" evidence="7">
    <location>
        <begin position="60"/>
        <end position="183"/>
    </location>
</feature>
<proteinExistence type="predicted"/>
<dbReference type="InterPro" id="IPR042094">
    <property type="entry name" value="T2SS_GspF_sf"/>
</dbReference>
<dbReference type="PANTHER" id="PTHR35007">
    <property type="entry name" value="INTEGRAL MEMBRANE PROTEIN-RELATED"/>
    <property type="match status" value="1"/>
</dbReference>
<feature type="transmembrane region" description="Helical" evidence="6">
    <location>
        <begin position="162"/>
        <end position="187"/>
    </location>
</feature>
<evidence type="ECO:0000256" key="6">
    <source>
        <dbReference type="SAM" id="Phobius"/>
    </source>
</evidence>
<gene>
    <name evidence="8" type="ORF">ID810_09790</name>
</gene>
<feature type="transmembrane region" description="Helical" evidence="6">
    <location>
        <begin position="199"/>
        <end position="222"/>
    </location>
</feature>
<keyword evidence="3 6" id="KW-0812">Transmembrane</keyword>
<evidence type="ECO:0000313" key="9">
    <source>
        <dbReference type="Proteomes" id="UP000594637"/>
    </source>
</evidence>
<evidence type="ECO:0000256" key="4">
    <source>
        <dbReference type="ARBA" id="ARBA00022989"/>
    </source>
</evidence>
<name>A0A7T0LMU0_9ACTO</name>
<keyword evidence="4 6" id="KW-1133">Transmembrane helix</keyword>
<evidence type="ECO:0000256" key="5">
    <source>
        <dbReference type="ARBA" id="ARBA00023136"/>
    </source>
</evidence>
<organism evidence="8 9">
    <name type="scientific">Actinomyces respiraculi</name>
    <dbReference type="NCBI Taxonomy" id="2744574"/>
    <lineage>
        <taxon>Bacteria</taxon>
        <taxon>Bacillati</taxon>
        <taxon>Actinomycetota</taxon>
        <taxon>Actinomycetes</taxon>
        <taxon>Actinomycetales</taxon>
        <taxon>Actinomycetaceae</taxon>
        <taxon>Actinomyces</taxon>
    </lineage>
</organism>